<proteinExistence type="predicted"/>
<dbReference type="Proteomes" id="UP000324285">
    <property type="component" value="Chromosome"/>
</dbReference>
<keyword evidence="2" id="KW-1185">Reference proteome</keyword>
<dbReference type="OrthoDB" id="6899345at2"/>
<dbReference type="PANTHER" id="PTHR47328">
    <property type="match status" value="1"/>
</dbReference>
<gene>
    <name evidence="1" type="ORF">E4T21_19725</name>
</gene>
<evidence type="ECO:0000313" key="2">
    <source>
        <dbReference type="Proteomes" id="UP000324285"/>
    </source>
</evidence>
<dbReference type="InterPro" id="IPR006175">
    <property type="entry name" value="YjgF/YER057c/UK114"/>
</dbReference>
<dbReference type="InterPro" id="IPR035959">
    <property type="entry name" value="RutC-like_sf"/>
</dbReference>
<organism evidence="1 2">
    <name type="scientific">Halomonas binhaiensis</name>
    <dbReference type="NCBI Taxonomy" id="2562282"/>
    <lineage>
        <taxon>Bacteria</taxon>
        <taxon>Pseudomonadati</taxon>
        <taxon>Pseudomonadota</taxon>
        <taxon>Gammaproteobacteria</taxon>
        <taxon>Oceanospirillales</taxon>
        <taxon>Halomonadaceae</taxon>
        <taxon>Halomonas</taxon>
    </lineage>
</organism>
<dbReference type="CDD" id="cd06150">
    <property type="entry name" value="YjgF_YER057c_UK114_like_2"/>
    <property type="match status" value="1"/>
</dbReference>
<dbReference type="InterPro" id="IPR035709">
    <property type="entry name" value="YoaB-like"/>
</dbReference>
<dbReference type="Gene3D" id="3.30.1330.40">
    <property type="entry name" value="RutC-like"/>
    <property type="match status" value="1"/>
</dbReference>
<dbReference type="SUPFAM" id="SSF55298">
    <property type="entry name" value="YjgF-like"/>
    <property type="match status" value="1"/>
</dbReference>
<protein>
    <submittedName>
        <fullName evidence="1">RidA family protein</fullName>
    </submittedName>
</protein>
<accession>A0A5C1NLE5</accession>
<dbReference type="Pfam" id="PF01042">
    <property type="entry name" value="Ribonuc_L-PSP"/>
    <property type="match status" value="1"/>
</dbReference>
<dbReference type="AlphaFoldDB" id="A0A5C1NLE5"/>
<dbReference type="PANTHER" id="PTHR47328:SF1">
    <property type="entry name" value="RUTC FAMILY PROTEIN YOAB"/>
    <property type="match status" value="1"/>
</dbReference>
<evidence type="ECO:0000313" key="1">
    <source>
        <dbReference type="EMBL" id="QEM83541.1"/>
    </source>
</evidence>
<sequence>MKIKRFEQSARMSQASQSGNLLVLSGQVSSGKTVTEQAESLLKNIDDLLERAGTDKSNVIYANIFLTDMDDYEAFNQVWDKWVASEQGQVPSRAAIQVVRLASPDWVVEVQVFARA</sequence>
<name>A0A5C1NLE5_9GAMM</name>
<reference evidence="1" key="1">
    <citation type="submission" date="2021-02" db="EMBL/GenBank/DDBJ databases">
        <title>Strain Y2R2, a novel species of the genus Halomonas.</title>
        <authorList>
            <person name="Huang H."/>
        </authorList>
    </citation>
    <scope>NUCLEOTIDE SEQUENCE</scope>
    <source>
        <strain evidence="1">Y2R2</strain>
    </source>
</reference>
<dbReference type="KEGG" id="hbh:E4T21_19725"/>
<dbReference type="RefSeq" id="WP_149286663.1">
    <property type="nucleotide sequence ID" value="NZ_CP038437.2"/>
</dbReference>
<dbReference type="EMBL" id="CP038437">
    <property type="protein sequence ID" value="QEM83541.1"/>
    <property type="molecule type" value="Genomic_DNA"/>
</dbReference>